<dbReference type="PROSITE" id="PS50194">
    <property type="entry name" value="FILAMIN_REPEAT"/>
    <property type="match status" value="1"/>
</dbReference>
<dbReference type="PANTHER" id="PTHR16165">
    <property type="entry name" value="NXPE FAMILY MEMBER"/>
    <property type="match status" value="1"/>
</dbReference>
<name>A0A7S1GWR0_HEMAN</name>
<evidence type="ECO:0000313" key="4">
    <source>
        <dbReference type="EMBL" id="CAD8952020.1"/>
    </source>
</evidence>
<dbReference type="Pfam" id="PF00630">
    <property type="entry name" value="Filamin"/>
    <property type="match status" value="1"/>
</dbReference>
<dbReference type="InterPro" id="IPR037524">
    <property type="entry name" value="PA14/GLEYA"/>
</dbReference>
<dbReference type="SUPFAM" id="SSF81296">
    <property type="entry name" value="E set domains"/>
    <property type="match status" value="1"/>
</dbReference>
<feature type="chain" id="PRO_5031142082" description="PA14 domain-containing protein" evidence="2">
    <location>
        <begin position="26"/>
        <end position="335"/>
    </location>
</feature>
<dbReference type="AlphaFoldDB" id="A0A7S1GWR0"/>
<reference evidence="4" key="1">
    <citation type="submission" date="2021-01" db="EMBL/GenBank/DDBJ databases">
        <authorList>
            <person name="Corre E."/>
            <person name="Pelletier E."/>
            <person name="Niang G."/>
            <person name="Scheremetjew M."/>
            <person name="Finn R."/>
            <person name="Kale V."/>
            <person name="Holt S."/>
            <person name="Cochrane G."/>
            <person name="Meng A."/>
            <person name="Brown T."/>
            <person name="Cohen L."/>
        </authorList>
    </citation>
    <scope>NUCLEOTIDE SEQUENCE</scope>
    <source>
        <strain evidence="4">CCMP644</strain>
    </source>
</reference>
<dbReference type="InterPro" id="IPR013783">
    <property type="entry name" value="Ig-like_fold"/>
</dbReference>
<proteinExistence type="predicted"/>
<dbReference type="Pfam" id="PF07691">
    <property type="entry name" value="PA14"/>
    <property type="match status" value="1"/>
</dbReference>
<evidence type="ECO:0000259" key="3">
    <source>
        <dbReference type="PROSITE" id="PS51820"/>
    </source>
</evidence>
<evidence type="ECO:0000256" key="2">
    <source>
        <dbReference type="SAM" id="SignalP"/>
    </source>
</evidence>
<organism evidence="4">
    <name type="scientific">Hemiselmis andersenii</name>
    <name type="common">Cryptophyte alga</name>
    <dbReference type="NCBI Taxonomy" id="464988"/>
    <lineage>
        <taxon>Eukaryota</taxon>
        <taxon>Cryptophyceae</taxon>
        <taxon>Cryptomonadales</taxon>
        <taxon>Hemiselmidaceae</taxon>
        <taxon>Hemiselmis</taxon>
    </lineage>
</organism>
<dbReference type="SMART" id="SM00758">
    <property type="entry name" value="PA14"/>
    <property type="match status" value="1"/>
</dbReference>
<dbReference type="InterPro" id="IPR017868">
    <property type="entry name" value="Filamin/ABP280_repeat-like"/>
</dbReference>
<sequence>MRPAGVALAIFVCLCAIAALPLARAEATDAAKSESTGSGLQFATAGVLAQFTVTAKDESGVRRTSGGDEWIVELDGTRSLTGSVVDNLDGTYQVSYTATKSGSYEAGVKLAKSGGLTGSYFENVWFFYTPVKVTVDPQINMDWGTGLITPTGANYISVRWVGKVKTQYAETYTFYATTDDGARLWVDSVPLIDRWDSYCNETSATIALKANVFYDIKMEYKQVTGSAFAKLSWASQSTPKEIVPSSQLYYETQAKKSPFSFIVMPNVANGTRSTAAGTGLAVATAGTGAQFTIQANDMYDNERGEGGDVFSVRVYPPGSIEVRRMPAGGSLMWSR</sequence>
<dbReference type="PROSITE" id="PS51820">
    <property type="entry name" value="PA14"/>
    <property type="match status" value="1"/>
</dbReference>
<dbReference type="Gene3D" id="3.90.182.10">
    <property type="entry name" value="Toxin - Anthrax Protective Antigen,domain 1"/>
    <property type="match status" value="1"/>
</dbReference>
<gene>
    <name evidence="4" type="ORF">HAND00432_LOCUS6555</name>
</gene>
<dbReference type="EMBL" id="HBFX01011074">
    <property type="protein sequence ID" value="CAD8952020.1"/>
    <property type="molecule type" value="Transcribed_RNA"/>
</dbReference>
<dbReference type="InterPro" id="IPR014756">
    <property type="entry name" value="Ig_E-set"/>
</dbReference>
<protein>
    <recommendedName>
        <fullName evidence="3">PA14 domain-containing protein</fullName>
    </recommendedName>
</protein>
<keyword evidence="2" id="KW-0732">Signal</keyword>
<feature type="repeat" description="Filamin" evidence="1">
    <location>
        <begin position="25"/>
        <end position="125"/>
    </location>
</feature>
<dbReference type="InterPro" id="IPR011658">
    <property type="entry name" value="PA14_dom"/>
</dbReference>
<dbReference type="PANTHER" id="PTHR16165:SF5">
    <property type="entry name" value="NXPE FAMILY MEMBER 3"/>
    <property type="match status" value="1"/>
</dbReference>
<dbReference type="Gene3D" id="2.60.40.10">
    <property type="entry name" value="Immunoglobulins"/>
    <property type="match status" value="1"/>
</dbReference>
<dbReference type="SMART" id="SM00557">
    <property type="entry name" value="IG_FLMN"/>
    <property type="match status" value="1"/>
</dbReference>
<accession>A0A7S1GWR0</accession>
<dbReference type="InterPro" id="IPR001298">
    <property type="entry name" value="Filamin/ABP280_rpt"/>
</dbReference>
<feature type="signal peptide" evidence="2">
    <location>
        <begin position="1"/>
        <end position="25"/>
    </location>
</feature>
<feature type="domain" description="PA14" evidence="3">
    <location>
        <begin position="111"/>
        <end position="247"/>
    </location>
</feature>
<evidence type="ECO:0000256" key="1">
    <source>
        <dbReference type="PROSITE-ProRule" id="PRU00087"/>
    </source>
</evidence>
<dbReference type="SUPFAM" id="SSF56988">
    <property type="entry name" value="Anthrax protective antigen"/>
    <property type="match status" value="1"/>
</dbReference>